<comment type="catalytic activity">
    <reaction evidence="1">
        <text>a ribonucleoside 5'-phosphate + H2O = a ribonucleoside + phosphate</text>
        <dbReference type="Rhea" id="RHEA:12484"/>
        <dbReference type="ChEBI" id="CHEBI:15377"/>
        <dbReference type="ChEBI" id="CHEBI:18254"/>
        <dbReference type="ChEBI" id="CHEBI:43474"/>
        <dbReference type="ChEBI" id="CHEBI:58043"/>
        <dbReference type="EC" id="3.1.3.5"/>
    </reaction>
</comment>
<accession>A0A5T1Q799</accession>
<reference evidence="3" key="1">
    <citation type="submission" date="2018-05" db="EMBL/GenBank/DDBJ databases">
        <authorList>
            <consortium name="NARMS: The National Antimicrobial Resistance Monitoring System"/>
        </authorList>
    </citation>
    <scope>NUCLEOTIDE SEQUENCE</scope>
    <source>
        <strain evidence="3">FSIS1607218</strain>
    </source>
</reference>
<evidence type="ECO:0000256" key="2">
    <source>
        <dbReference type="ARBA" id="ARBA00012643"/>
    </source>
</evidence>
<dbReference type="EC" id="3.1.3.5" evidence="2"/>
<comment type="caution">
    <text evidence="3">The sequence shown here is derived from an EMBL/GenBank/DDBJ whole genome shotgun (WGS) entry which is preliminary data.</text>
</comment>
<dbReference type="Gene3D" id="3.40.1210.10">
    <property type="entry name" value="Survival protein SurE-like phosphatase/nucleotidase"/>
    <property type="match status" value="1"/>
</dbReference>
<dbReference type="EMBL" id="AACNSI010000071">
    <property type="protein sequence ID" value="EAL3753662.1"/>
    <property type="molecule type" value="Genomic_DNA"/>
</dbReference>
<evidence type="ECO:0000313" key="3">
    <source>
        <dbReference type="EMBL" id="EAL3753662.1"/>
    </source>
</evidence>
<name>A0A5T1Q799_CAMJU</name>
<gene>
    <name evidence="3" type="ORF">BFM45_09105</name>
</gene>
<dbReference type="GO" id="GO:0008253">
    <property type="term" value="F:5'-nucleotidase activity"/>
    <property type="evidence" value="ECO:0007669"/>
    <property type="project" value="UniProtKB-EC"/>
</dbReference>
<dbReference type="InterPro" id="IPR036523">
    <property type="entry name" value="SurE-like_sf"/>
</dbReference>
<feature type="non-terminal residue" evidence="3">
    <location>
        <position position="1"/>
    </location>
</feature>
<organism evidence="3">
    <name type="scientific">Campylobacter jejuni</name>
    <dbReference type="NCBI Taxonomy" id="197"/>
    <lineage>
        <taxon>Bacteria</taxon>
        <taxon>Pseudomonadati</taxon>
        <taxon>Campylobacterota</taxon>
        <taxon>Epsilonproteobacteria</taxon>
        <taxon>Campylobacterales</taxon>
        <taxon>Campylobacteraceae</taxon>
        <taxon>Campylobacter</taxon>
    </lineage>
</organism>
<dbReference type="SUPFAM" id="SSF64167">
    <property type="entry name" value="SurE-like"/>
    <property type="match status" value="1"/>
</dbReference>
<protein>
    <recommendedName>
        <fullName evidence="2">5'-nucleotidase</fullName>
        <ecNumber evidence="2">3.1.3.5</ecNumber>
    </recommendedName>
</protein>
<dbReference type="AlphaFoldDB" id="A0A5T1Q799"/>
<evidence type="ECO:0000256" key="1">
    <source>
        <dbReference type="ARBA" id="ARBA00000815"/>
    </source>
</evidence>
<sequence>VEYYWLAAANLDFEDEKNSDIALLKKGYATITPIMLDLTAYERMKKVKKWLKANDE</sequence>
<proteinExistence type="predicted"/>